<dbReference type="SUPFAM" id="SSF52047">
    <property type="entry name" value="RNI-like"/>
    <property type="match status" value="3"/>
</dbReference>
<comment type="caution">
    <text evidence="1">The sequence shown here is derived from an EMBL/GenBank/DDBJ whole genome shotgun (WGS) entry which is preliminary data.</text>
</comment>
<dbReference type="InterPro" id="IPR006553">
    <property type="entry name" value="Leu-rich_rpt_Cys-con_subtyp"/>
</dbReference>
<name>A0AAV6J6Q4_9ERIC</name>
<accession>A0AAV6J6Q4</accession>
<evidence type="ECO:0000313" key="2">
    <source>
        <dbReference type="Proteomes" id="UP000823749"/>
    </source>
</evidence>
<dbReference type="SMART" id="SM00367">
    <property type="entry name" value="LRR_CC"/>
    <property type="match status" value="10"/>
</dbReference>
<gene>
    <name evidence="1" type="ORF">RHGRI_022846</name>
</gene>
<sequence>MDTVLCDELLEEVLRRLPPRSTFSPSTSDVSLVCKRWLRLYRSTRSTLSLLLSPDNCTTPSLSSFLSHFPDLSFLSLTIGDDISNFSDHLLLSVLSSFPKLRLLCLQPNPLSLPSLLSLSTSCPHLTSLYIALSRPFCFRWLLFFHSLKNLGVHFTSVPAPGESKRVDAASNGKSFDDAELKLETLVLSGIRPGDLGLDWLWRSCKKLKKLQLRRCEGIGDDTSVSSFVNCFKGLQEVELRICGSIANEILSILAENCTSLSSLLVHDGGSSEGLLQFITHSCCNLRKLDLCLPLAVENNHLSAVAQNFRSLSSLRLQSCYLVTGEGIKTIGLAMSNELEELGLINCEMVEREPGLLTALGQTFRNLRKLDLSCNLKLVDEELIPMLALCNCLRELNVRGCGGLTNASVFSMLKSCKQLEIVDIMYCPGIQTLRWLRLYRSTRSTLSLLLSPENCAPHSLSSFLSHFPHLSFLSLTIGDDVSNFSDHLLLSVVSSFPKLRLLCLQPNPLSLPSLLSLSTSCPHLTSLYIALSRPFSFHWLLFFHSLKNLGVHFTSVPVPVPGKSKRLDAASKGKSSVFTSVPVPGESKRVDAASKGQSFDDAELKLETLVLSGIRRGDLGLDWLWRSCKKLKKLQLRRCEGIGDDTSVSSFVNCFKGLQEVELRICGSISNEILSILAENGTSLSSLLVHDGGSRQGLLQFITHSCCNLRKLDLRLPLDVENNHLSAVAQNFRGLSSLRLQNCCLVTGKGLKTIGLAMSNELEELALINCDMVEREPGLLTALGQTLRNLRKLDLSYNEKLMDEELISMLESCNCLRELKVRGCRGLTNASVVSTFKSCKQLEIVDIMNCPGIEAEAVELFVLNCLRLKQIHVEESKLSDVSRLWASKKFVEVIARYS</sequence>
<dbReference type="GO" id="GO:0031146">
    <property type="term" value="P:SCF-dependent proteasomal ubiquitin-dependent protein catabolic process"/>
    <property type="evidence" value="ECO:0007669"/>
    <property type="project" value="TreeGrafter"/>
</dbReference>
<keyword evidence="2" id="KW-1185">Reference proteome</keyword>
<dbReference type="Gene3D" id="3.80.10.10">
    <property type="entry name" value="Ribonuclease Inhibitor"/>
    <property type="match status" value="6"/>
</dbReference>
<dbReference type="PANTHER" id="PTHR13318">
    <property type="entry name" value="PARTNER OF PAIRED, ISOFORM B-RELATED"/>
    <property type="match status" value="1"/>
</dbReference>
<protein>
    <submittedName>
        <fullName evidence="1">Uncharacterized protein</fullName>
    </submittedName>
</protein>
<dbReference type="AlphaFoldDB" id="A0AAV6J6Q4"/>
<organism evidence="1 2">
    <name type="scientific">Rhododendron griersonianum</name>
    <dbReference type="NCBI Taxonomy" id="479676"/>
    <lineage>
        <taxon>Eukaryota</taxon>
        <taxon>Viridiplantae</taxon>
        <taxon>Streptophyta</taxon>
        <taxon>Embryophyta</taxon>
        <taxon>Tracheophyta</taxon>
        <taxon>Spermatophyta</taxon>
        <taxon>Magnoliopsida</taxon>
        <taxon>eudicotyledons</taxon>
        <taxon>Gunneridae</taxon>
        <taxon>Pentapetalae</taxon>
        <taxon>asterids</taxon>
        <taxon>Ericales</taxon>
        <taxon>Ericaceae</taxon>
        <taxon>Ericoideae</taxon>
        <taxon>Rhodoreae</taxon>
        <taxon>Rhododendron</taxon>
    </lineage>
</organism>
<dbReference type="InterPro" id="IPR032675">
    <property type="entry name" value="LRR_dom_sf"/>
</dbReference>
<dbReference type="Proteomes" id="UP000823749">
    <property type="component" value="Chromosome 8"/>
</dbReference>
<dbReference type="EMBL" id="JACTNZ010000008">
    <property type="protein sequence ID" value="KAG5534855.1"/>
    <property type="molecule type" value="Genomic_DNA"/>
</dbReference>
<proteinExistence type="predicted"/>
<dbReference type="PANTHER" id="PTHR13318:SF77">
    <property type="entry name" value="F-BOX DOMAIN-CONTAINING PROTEIN"/>
    <property type="match status" value="1"/>
</dbReference>
<reference evidence="1" key="1">
    <citation type="submission" date="2020-08" db="EMBL/GenBank/DDBJ databases">
        <title>Plant Genome Project.</title>
        <authorList>
            <person name="Zhang R.-G."/>
        </authorList>
    </citation>
    <scope>NUCLEOTIDE SEQUENCE</scope>
    <source>
        <strain evidence="1">WSP0</strain>
        <tissue evidence="1">Leaf</tissue>
    </source>
</reference>
<dbReference type="GO" id="GO:0019005">
    <property type="term" value="C:SCF ubiquitin ligase complex"/>
    <property type="evidence" value="ECO:0007669"/>
    <property type="project" value="TreeGrafter"/>
</dbReference>
<evidence type="ECO:0000313" key="1">
    <source>
        <dbReference type="EMBL" id="KAG5534855.1"/>
    </source>
</evidence>